<dbReference type="Proteomes" id="UP000308199">
    <property type="component" value="Unassembled WGS sequence"/>
</dbReference>
<feature type="compositionally biased region" description="Polar residues" evidence="1">
    <location>
        <begin position="323"/>
        <end position="334"/>
    </location>
</feature>
<feature type="region of interest" description="Disordered" evidence="1">
    <location>
        <begin position="506"/>
        <end position="533"/>
    </location>
</feature>
<accession>A0A4S4LBA2</accession>
<feature type="region of interest" description="Disordered" evidence="1">
    <location>
        <begin position="300"/>
        <end position="335"/>
    </location>
</feature>
<protein>
    <recommendedName>
        <fullName evidence="2">Integrase zinc-binding domain-containing protein</fullName>
    </recommendedName>
</protein>
<proteinExistence type="predicted"/>
<dbReference type="Gene3D" id="1.10.340.70">
    <property type="match status" value="1"/>
</dbReference>
<gene>
    <name evidence="3" type="ORF">EW145_g2439</name>
</gene>
<feature type="domain" description="Integrase zinc-binding" evidence="2">
    <location>
        <begin position="190"/>
        <end position="239"/>
    </location>
</feature>
<name>A0A4S4LBA2_9AGAM</name>
<sequence length="589" mass="64779">MSPRPFRHFGGPSRAANAFPYKKPSHQSRSNNRNSIIKPDLDLILNHESVGRTSGDYATHFSGATILPPFKIENRDATLFKTEIPIDDLRTASPIDEDNLQDKEGMPTRAEWEAVMESYLLGLHPSKREKALITHYMHGLIYRTLVDPDATRLGTPQFRFWARKMFQLVQDGDVLAITNGGRPVAVKENIYDILSMCHAESGHAGRDKTCKVLREYYTWIPKDLTASFVKACPTCKQKRSGEANLISERKIHSSDSAPLSKQLYLFKNDQSLAGPSQYSVERVEDFGQSSVLCFGGQPHSNSTASTSNGGLISRRDSCPSGDDGTSGNPLSPSPSFARIPLDGSFAIPSCISKSEFTLPPMNKSSNSSTIKAEQFPEYEHFSLPPLMQFLSQTDIDDELRIRREYGFTSRSRAPSPPADIPIDPELLAVCGPYTTMTFERSSPDRSFRGDDELAPAIGLQAPAPQQLCKRPSPPPLHILFPQCESTSVNYSIWEYQSADNSYSYGGESNSSALLSASTESTGVHTPSDKGASPGVYVSGNNLQQKDVRQDNVALIIVTEANMLQTPLYSPVPIKLEETAAMLELATAVS</sequence>
<dbReference type="Pfam" id="PF17921">
    <property type="entry name" value="Integrase_H2C2"/>
    <property type="match status" value="1"/>
</dbReference>
<evidence type="ECO:0000256" key="1">
    <source>
        <dbReference type="SAM" id="MobiDB-lite"/>
    </source>
</evidence>
<keyword evidence="4" id="KW-1185">Reference proteome</keyword>
<evidence type="ECO:0000313" key="4">
    <source>
        <dbReference type="Proteomes" id="UP000308199"/>
    </source>
</evidence>
<evidence type="ECO:0000313" key="3">
    <source>
        <dbReference type="EMBL" id="THH08827.1"/>
    </source>
</evidence>
<comment type="caution">
    <text evidence="3">The sequence shown here is derived from an EMBL/GenBank/DDBJ whole genome shotgun (WGS) entry which is preliminary data.</text>
</comment>
<reference evidence="3 4" key="1">
    <citation type="submission" date="2019-02" db="EMBL/GenBank/DDBJ databases">
        <title>Genome sequencing of the rare red list fungi Phellinidium pouzarii.</title>
        <authorList>
            <person name="Buettner E."/>
            <person name="Kellner H."/>
        </authorList>
    </citation>
    <scope>NUCLEOTIDE SEQUENCE [LARGE SCALE GENOMIC DNA]</scope>
    <source>
        <strain evidence="3 4">DSM 108285</strain>
    </source>
</reference>
<dbReference type="EMBL" id="SGPK01000085">
    <property type="protein sequence ID" value="THH08827.1"/>
    <property type="molecule type" value="Genomic_DNA"/>
</dbReference>
<dbReference type="OrthoDB" id="2499658at2759"/>
<evidence type="ECO:0000259" key="2">
    <source>
        <dbReference type="Pfam" id="PF17921"/>
    </source>
</evidence>
<feature type="region of interest" description="Disordered" evidence="1">
    <location>
        <begin position="1"/>
        <end position="35"/>
    </location>
</feature>
<feature type="compositionally biased region" description="Low complexity" evidence="1">
    <location>
        <begin position="506"/>
        <end position="521"/>
    </location>
</feature>
<organism evidence="3 4">
    <name type="scientific">Phellinidium pouzarii</name>
    <dbReference type="NCBI Taxonomy" id="167371"/>
    <lineage>
        <taxon>Eukaryota</taxon>
        <taxon>Fungi</taxon>
        <taxon>Dikarya</taxon>
        <taxon>Basidiomycota</taxon>
        <taxon>Agaricomycotina</taxon>
        <taxon>Agaricomycetes</taxon>
        <taxon>Hymenochaetales</taxon>
        <taxon>Hymenochaetaceae</taxon>
        <taxon>Phellinidium</taxon>
    </lineage>
</organism>
<dbReference type="AlphaFoldDB" id="A0A4S4LBA2"/>
<feature type="compositionally biased region" description="Polar residues" evidence="1">
    <location>
        <begin position="300"/>
        <end position="310"/>
    </location>
</feature>
<dbReference type="InterPro" id="IPR041588">
    <property type="entry name" value="Integrase_H2C2"/>
</dbReference>